<accession>A0ABN0ZL63</accession>
<keyword evidence="2" id="KW-1185">Reference proteome</keyword>
<organism evidence="1 2">
    <name type="scientific">Streptomyces olivaceiscleroticus</name>
    <dbReference type="NCBI Taxonomy" id="68245"/>
    <lineage>
        <taxon>Bacteria</taxon>
        <taxon>Bacillati</taxon>
        <taxon>Actinomycetota</taxon>
        <taxon>Actinomycetes</taxon>
        <taxon>Kitasatosporales</taxon>
        <taxon>Streptomycetaceae</taxon>
        <taxon>Streptomyces</taxon>
    </lineage>
</organism>
<dbReference type="EMBL" id="BAAABY010000009">
    <property type="protein sequence ID" value="GAA0451567.1"/>
    <property type="molecule type" value="Genomic_DNA"/>
</dbReference>
<evidence type="ECO:0000313" key="1">
    <source>
        <dbReference type="EMBL" id="GAA0451567.1"/>
    </source>
</evidence>
<reference evidence="1 2" key="1">
    <citation type="journal article" date="2019" name="Int. J. Syst. Evol. Microbiol.">
        <title>The Global Catalogue of Microorganisms (GCM) 10K type strain sequencing project: providing services to taxonomists for standard genome sequencing and annotation.</title>
        <authorList>
            <consortium name="The Broad Institute Genomics Platform"/>
            <consortium name="The Broad Institute Genome Sequencing Center for Infectious Disease"/>
            <person name="Wu L."/>
            <person name="Ma J."/>
        </authorList>
    </citation>
    <scope>NUCLEOTIDE SEQUENCE [LARGE SCALE GENOMIC DNA]</scope>
    <source>
        <strain evidence="1 2">JCM 4805</strain>
    </source>
</reference>
<sequence length="624" mass="66923">MHPAIRGATEEEDDGAFVLPDYIQRHHDWLLRKRLDAAVSSEQPTLMLVRGESCTGKTRSAFEAVRTCMKGWQLVFPKTAGRLLALLDAGGPAPRTVLWLNEMQNYLTGADGEEAAAALRGCLELPGPLMVLGTLWPEYHRILTATPPAGQDTHANARALLGQVKPVDVPASFPAKLLKDPRMHRDGSLARAMGTSTGNRIAQTLAAGPQLVDHYQQATEPHGPYGHAVITAAMDARRLGYTSPLPAAFLEAAAPGYLSGQQRAAADPAAWFAGALGYAREKVKGVAAALEPVADSDRMGALPGVYHLSDYLDHHARDSRRRAFPPESFWSAVRSQEPAPDELAALADASRTRHRYRIAADLYQRAIDAGDTRCLRRLAELHEQAGHLQEAEQLYRRGAAAGDASALVELALRRARGGDLDGAERLAQQAAAAGDARALVELAVRCTQAGDLDGAERLAQQAAAAGSPYALMELAVRRGDSETAEALTQQAIDAGDPMVLMALSDLVGQAMADEQVGQEEWGTTGPLGLAESALQSPEDITEEELWDEAIYGDEDLALRSEAQAQARFGDFEESEQLLLEAADAGDASALTELARLREEAGDFEAAEQLFRFGLEADGSPATPW</sequence>
<dbReference type="Proteomes" id="UP001500909">
    <property type="component" value="Unassembled WGS sequence"/>
</dbReference>
<protein>
    <recommendedName>
        <fullName evidence="3">Tetratricopeptide repeat protein</fullName>
    </recommendedName>
</protein>
<name>A0ABN0ZL63_9ACTN</name>
<proteinExistence type="predicted"/>
<dbReference type="SUPFAM" id="SSF81901">
    <property type="entry name" value="HCP-like"/>
    <property type="match status" value="1"/>
</dbReference>
<evidence type="ECO:0000313" key="2">
    <source>
        <dbReference type="Proteomes" id="UP001500909"/>
    </source>
</evidence>
<dbReference type="Gene3D" id="1.25.40.10">
    <property type="entry name" value="Tetratricopeptide repeat domain"/>
    <property type="match status" value="2"/>
</dbReference>
<comment type="caution">
    <text evidence="1">The sequence shown here is derived from an EMBL/GenBank/DDBJ whole genome shotgun (WGS) entry which is preliminary data.</text>
</comment>
<dbReference type="InterPro" id="IPR011990">
    <property type="entry name" value="TPR-like_helical_dom_sf"/>
</dbReference>
<gene>
    <name evidence="1" type="ORF">GCM10010361_14560</name>
</gene>
<evidence type="ECO:0008006" key="3">
    <source>
        <dbReference type="Google" id="ProtNLM"/>
    </source>
</evidence>